<dbReference type="Pfam" id="PF05172">
    <property type="entry name" value="RRM_Nup35"/>
    <property type="match status" value="1"/>
</dbReference>
<evidence type="ECO:0000256" key="10">
    <source>
        <dbReference type="SAM" id="MobiDB-lite"/>
    </source>
</evidence>
<name>A0AAV2YUA7_9STRA</name>
<dbReference type="GO" id="GO:0051028">
    <property type="term" value="P:mRNA transport"/>
    <property type="evidence" value="ECO:0007669"/>
    <property type="project" value="UniProtKB-UniRule"/>
</dbReference>
<reference evidence="12" key="1">
    <citation type="submission" date="2022-11" db="EMBL/GenBank/DDBJ databases">
        <authorList>
            <person name="Morgan W.R."/>
            <person name="Tartar A."/>
        </authorList>
    </citation>
    <scope>NUCLEOTIDE SEQUENCE</scope>
    <source>
        <strain evidence="12">ARSEF 373</strain>
    </source>
</reference>
<keyword evidence="8 9" id="KW-0539">Nucleus</keyword>
<organism evidence="12 13">
    <name type="scientific">Lagenidium giganteum</name>
    <dbReference type="NCBI Taxonomy" id="4803"/>
    <lineage>
        <taxon>Eukaryota</taxon>
        <taxon>Sar</taxon>
        <taxon>Stramenopiles</taxon>
        <taxon>Oomycota</taxon>
        <taxon>Peronosporomycetes</taxon>
        <taxon>Pythiales</taxon>
        <taxon>Pythiaceae</taxon>
    </lineage>
</organism>
<dbReference type="GO" id="GO:0006999">
    <property type="term" value="P:nuclear pore organization"/>
    <property type="evidence" value="ECO:0007669"/>
    <property type="project" value="TreeGrafter"/>
</dbReference>
<dbReference type="AlphaFoldDB" id="A0AAV2YUA7"/>
<comment type="similarity">
    <text evidence="2">Belongs to the Nup35 family.</text>
</comment>
<evidence type="ECO:0000256" key="7">
    <source>
        <dbReference type="ARBA" id="ARBA00023132"/>
    </source>
</evidence>
<dbReference type="EMBL" id="DAKRPA010000150">
    <property type="protein sequence ID" value="DAZ96966.1"/>
    <property type="molecule type" value="Genomic_DNA"/>
</dbReference>
<dbReference type="InterPro" id="IPR035979">
    <property type="entry name" value="RBD_domain_sf"/>
</dbReference>
<dbReference type="Proteomes" id="UP001146120">
    <property type="component" value="Unassembled WGS sequence"/>
</dbReference>
<evidence type="ECO:0000256" key="8">
    <source>
        <dbReference type="ARBA" id="ARBA00023242"/>
    </source>
</evidence>
<gene>
    <name evidence="12" type="ORF">N0F65_012098</name>
</gene>
<keyword evidence="13" id="KW-1185">Reference proteome</keyword>
<dbReference type="GO" id="GO:0017056">
    <property type="term" value="F:structural constituent of nuclear pore"/>
    <property type="evidence" value="ECO:0007669"/>
    <property type="project" value="TreeGrafter"/>
</dbReference>
<dbReference type="InterPro" id="IPR007846">
    <property type="entry name" value="RRM_NUP35_dom"/>
</dbReference>
<accession>A0AAV2YUA7</accession>
<keyword evidence="7 9" id="KW-0906">Nuclear pore complex</keyword>
<feature type="region of interest" description="Disordered" evidence="10">
    <location>
        <begin position="135"/>
        <end position="195"/>
    </location>
</feature>
<evidence type="ECO:0000313" key="12">
    <source>
        <dbReference type="EMBL" id="DAZ96966.1"/>
    </source>
</evidence>
<evidence type="ECO:0000256" key="2">
    <source>
        <dbReference type="ARBA" id="ARBA00009454"/>
    </source>
</evidence>
<dbReference type="GO" id="GO:0044615">
    <property type="term" value="C:nuclear pore nuclear basket"/>
    <property type="evidence" value="ECO:0007669"/>
    <property type="project" value="TreeGrafter"/>
</dbReference>
<dbReference type="GO" id="GO:0005543">
    <property type="term" value="F:phospholipid binding"/>
    <property type="evidence" value="ECO:0007669"/>
    <property type="project" value="TreeGrafter"/>
</dbReference>
<evidence type="ECO:0000313" key="13">
    <source>
        <dbReference type="Proteomes" id="UP001146120"/>
    </source>
</evidence>
<dbReference type="GO" id="GO:0044613">
    <property type="term" value="C:nuclear pore central transport channel"/>
    <property type="evidence" value="ECO:0007669"/>
    <property type="project" value="TreeGrafter"/>
</dbReference>
<dbReference type="Gene3D" id="3.30.70.330">
    <property type="match status" value="1"/>
</dbReference>
<comment type="subcellular location">
    <subcellularLocation>
        <location evidence="1">Nucleus</location>
        <location evidence="1">Nuclear pore complex</location>
    </subcellularLocation>
</comment>
<dbReference type="PANTHER" id="PTHR21527:SF6">
    <property type="entry name" value="NUCLEOPORIN NUP35"/>
    <property type="match status" value="1"/>
</dbReference>
<keyword evidence="5" id="KW-0653">Protein transport</keyword>
<evidence type="ECO:0000256" key="1">
    <source>
        <dbReference type="ARBA" id="ARBA00004567"/>
    </source>
</evidence>
<protein>
    <recommendedName>
        <fullName evidence="11">RRM Nup35-type domain-containing protein</fullName>
    </recommendedName>
</protein>
<dbReference type="GO" id="GO:0003676">
    <property type="term" value="F:nucleic acid binding"/>
    <property type="evidence" value="ECO:0007669"/>
    <property type="project" value="InterPro"/>
</dbReference>
<dbReference type="SUPFAM" id="SSF54928">
    <property type="entry name" value="RNA-binding domain, RBD"/>
    <property type="match status" value="1"/>
</dbReference>
<evidence type="ECO:0000259" key="11">
    <source>
        <dbReference type="PROSITE" id="PS51472"/>
    </source>
</evidence>
<proteinExistence type="inferred from homology"/>
<feature type="domain" description="RRM Nup35-type" evidence="11">
    <location>
        <begin position="208"/>
        <end position="287"/>
    </location>
</feature>
<evidence type="ECO:0000256" key="9">
    <source>
        <dbReference type="PROSITE-ProRule" id="PRU00804"/>
    </source>
</evidence>
<dbReference type="PANTHER" id="PTHR21527">
    <property type="entry name" value="NUCLEOPORIN NUP35"/>
    <property type="match status" value="1"/>
</dbReference>
<evidence type="ECO:0000256" key="6">
    <source>
        <dbReference type="ARBA" id="ARBA00023010"/>
    </source>
</evidence>
<keyword evidence="6" id="KW-0811">Translocation</keyword>
<dbReference type="FunFam" id="3.30.70.330:FF:000095">
    <property type="entry name" value="Putative Nucleoporin NUP53"/>
    <property type="match status" value="1"/>
</dbReference>
<keyword evidence="3 9" id="KW-0813">Transport</keyword>
<evidence type="ECO:0000256" key="4">
    <source>
        <dbReference type="ARBA" id="ARBA00022816"/>
    </source>
</evidence>
<keyword evidence="4 9" id="KW-0509">mRNA transport</keyword>
<dbReference type="PROSITE" id="PS51472">
    <property type="entry name" value="RRM_NUP35"/>
    <property type="match status" value="1"/>
</dbReference>
<evidence type="ECO:0000256" key="3">
    <source>
        <dbReference type="ARBA" id="ARBA00022448"/>
    </source>
</evidence>
<evidence type="ECO:0000256" key="5">
    <source>
        <dbReference type="ARBA" id="ARBA00022927"/>
    </source>
</evidence>
<dbReference type="GO" id="GO:0006607">
    <property type="term" value="P:NLS-bearing protein import into nucleus"/>
    <property type="evidence" value="ECO:0007669"/>
    <property type="project" value="TreeGrafter"/>
</dbReference>
<dbReference type="InterPro" id="IPR012677">
    <property type="entry name" value="Nucleotide-bd_a/b_plait_sf"/>
</dbReference>
<dbReference type="CDD" id="cd12441">
    <property type="entry name" value="RRM_Nup53_like"/>
    <property type="match status" value="1"/>
</dbReference>
<reference evidence="12" key="2">
    <citation type="journal article" date="2023" name="Microbiol Resour">
        <title>Decontamination and Annotation of the Draft Genome Sequence of the Oomycete Lagenidium giganteum ARSEF 373.</title>
        <authorList>
            <person name="Morgan W.R."/>
            <person name="Tartar A."/>
        </authorList>
    </citation>
    <scope>NUCLEOTIDE SEQUENCE</scope>
    <source>
        <strain evidence="12">ARSEF 373</strain>
    </source>
</reference>
<comment type="caution">
    <text evidence="12">The sequence shown here is derived from an EMBL/GenBank/DDBJ whole genome shotgun (WGS) entry which is preliminary data.</text>
</comment>
<sequence length="340" mass="37460">MVLCAALIRLHRLCILSFRGCVVMCVCVCGISERKSRSRSTVAEDDYFPSFLTAAPSGGANGEKAQESASLTANQSSLDFAWAQKSRLRRSFAENLAMAHRDAQDVDMHDSPFQFHDDADMDNAMDRMYVRKRKAHGAASSSNGRLSAADPFDDDCPPPPTASLSDPASFLTEPTSLEPEHVPAPAPRRSLLGNLSYTPGDADDEWAHSKQYWVTVYGFPTSSKAFILREFQALGEVISYNSGAGNWLHVRYSTRLQAETALSYDGKRLASAIMIGVKRCSLADLDGASDEPEPSPFARTSPTYVGSDDVQVDPMDADIMLPPRRRQDVCSRLLNYLFKW</sequence>